<dbReference type="Proteomes" id="UP001231649">
    <property type="component" value="Chromosome 26"/>
</dbReference>
<protein>
    <submittedName>
        <fullName evidence="1">Uncharacterized protein</fullName>
    </submittedName>
</protein>
<proteinExistence type="predicted"/>
<sequence>MVNIAYSAHTYLVIIVTSYAGHLEIRSAHRKTIPIEKLRNINATRVFLLAQIPDKEKYITQSAINNESKTYGDILQGTFLENYRNIPRKLLMGLKWASTTCRNSSFILKVDDDTVYSLENTYEYLNLVNYSKDFISGYIINNTKPRRIRGDKWYVTWDEYPRQEYPPYLSGFYYITTPHVAAALCDEAIKHPYFWIDDIFVTGILTESLGIGLTPLPYADWLQIYMDLFSGWIYWKCCAESNEAFISFKRKLNTTKEVSLEPFPTTCKTHTFLVIIVISYVGNLEIRNAHRRTIPIEKLRNINATRVFLLAQIPYKEKYITQSAINDESKTYGDILQGTFLENYRILPRKLLMGLKWASTTCRNASFILKVDDDTVYSLEKTYEYLNLVNYKKDFISGYITNITPERDKDEKWYVTWYEYPRKEYPLYLSGFYYITTPHVAAALCDEAVKLPYFWIEDIFVTGILTESLGIELTQLPCAECLQIFINCDYVGGQKEFHCTRL</sequence>
<evidence type="ECO:0000313" key="2">
    <source>
        <dbReference type="Proteomes" id="UP001231649"/>
    </source>
</evidence>
<dbReference type="EMBL" id="CM056802">
    <property type="protein sequence ID" value="KAJ8708045.1"/>
    <property type="molecule type" value="Genomic_DNA"/>
</dbReference>
<gene>
    <name evidence="1" type="ORF">PYW08_010411</name>
</gene>
<comment type="caution">
    <text evidence="1">The sequence shown here is derived from an EMBL/GenBank/DDBJ whole genome shotgun (WGS) entry which is preliminary data.</text>
</comment>
<keyword evidence="2" id="KW-1185">Reference proteome</keyword>
<reference evidence="1" key="1">
    <citation type="submission" date="2023-03" db="EMBL/GenBank/DDBJ databases">
        <title>Chromosome-level genomes of two armyworms, Mythimna separata and Mythimna loreyi, provide insights into the biosynthesis and reception of sex pheromones.</title>
        <authorList>
            <person name="Zhao H."/>
        </authorList>
    </citation>
    <scope>NUCLEOTIDE SEQUENCE</scope>
    <source>
        <strain evidence="1">BeijingLab</strain>
    </source>
</reference>
<evidence type="ECO:0000313" key="1">
    <source>
        <dbReference type="EMBL" id="KAJ8708045.1"/>
    </source>
</evidence>
<accession>A0ACC2Q523</accession>
<name>A0ACC2Q523_9NEOP</name>
<organism evidence="1 2">
    <name type="scientific">Mythimna loreyi</name>
    <dbReference type="NCBI Taxonomy" id="667449"/>
    <lineage>
        <taxon>Eukaryota</taxon>
        <taxon>Metazoa</taxon>
        <taxon>Ecdysozoa</taxon>
        <taxon>Arthropoda</taxon>
        <taxon>Hexapoda</taxon>
        <taxon>Insecta</taxon>
        <taxon>Pterygota</taxon>
        <taxon>Neoptera</taxon>
        <taxon>Endopterygota</taxon>
        <taxon>Lepidoptera</taxon>
        <taxon>Glossata</taxon>
        <taxon>Ditrysia</taxon>
        <taxon>Noctuoidea</taxon>
        <taxon>Noctuidae</taxon>
        <taxon>Noctuinae</taxon>
        <taxon>Hadenini</taxon>
        <taxon>Mythimna</taxon>
    </lineage>
</organism>